<feature type="coiled-coil region" evidence="1">
    <location>
        <begin position="508"/>
        <end position="535"/>
    </location>
</feature>
<feature type="region of interest" description="Disordered" evidence="2">
    <location>
        <begin position="67"/>
        <end position="98"/>
    </location>
</feature>
<evidence type="ECO:0000313" key="6">
    <source>
        <dbReference type="Proteomes" id="UP001430356"/>
    </source>
</evidence>
<dbReference type="Proteomes" id="UP001430356">
    <property type="component" value="Unassembled WGS sequence"/>
</dbReference>
<keyword evidence="3" id="KW-0812">Transmembrane</keyword>
<protein>
    <submittedName>
        <fullName evidence="5">Uncharacterized protein</fullName>
    </submittedName>
</protein>
<name>A0AAW0FCA9_9TRYP</name>
<feature type="compositionally biased region" description="Pro residues" evidence="2">
    <location>
        <begin position="128"/>
        <end position="137"/>
    </location>
</feature>
<feature type="region of interest" description="Disordered" evidence="2">
    <location>
        <begin position="118"/>
        <end position="152"/>
    </location>
</feature>
<evidence type="ECO:0000256" key="4">
    <source>
        <dbReference type="SAM" id="SignalP"/>
    </source>
</evidence>
<keyword evidence="1" id="KW-0175">Coiled coil</keyword>
<gene>
    <name evidence="5" type="ORF">NESM_000296600</name>
</gene>
<feature type="compositionally biased region" description="Low complexity" evidence="2">
    <location>
        <begin position="72"/>
        <end position="93"/>
    </location>
</feature>
<evidence type="ECO:0000313" key="5">
    <source>
        <dbReference type="EMBL" id="KAK7202256.1"/>
    </source>
</evidence>
<feature type="signal peptide" evidence="4">
    <location>
        <begin position="1"/>
        <end position="24"/>
    </location>
</feature>
<sequence>MVCVRVITDALVALLDGACESAEAQQLRRGVVEERLHALVHTQSPSALESALWIYLVAQQQLLLPPPPPASPRSLSPEDGASEASPLSSSAACPLPPPLQLPRHITRIGDAVRWYGGELAAPADDDPPPTPPVPPARPTAHKTFRMQQPEPRTAAAAAAATAQWGERIDALLRLRRQTQSLAAPSTRSETGPLATVQLALDALAQPRRASALRQPRTLSLLVRDLQSLWGLVYLCRLLKRHQLRKERLLTGAATAAMGSAADATESAPLSVCFHDFELLLEWDVVQRLLSPNTATSMAAVAGQCSSGVHNSSATDARRARTSSSAAAAAPGTAATPAFALVINPAVTEMDNNPDRLRKNARVDAIEDAASKYYYTLLSTCGPGHGASAAAHQDALRSSLSTAEVSEYGVLDPSRMRAPLALGGAAAATAGAAGTAAGTAATSYSLFLRDASIGVDMQVMAVTGAGVGYYLGYLRGLPAEWCALYAVVGLVSMMLVDAALLMIRVGRQDEAVLKARRRIQRQREKLEREGERLVHSMQATAGLTATADAPVTHAETAPLVKKHQ</sequence>
<evidence type="ECO:0000256" key="2">
    <source>
        <dbReference type="SAM" id="MobiDB-lite"/>
    </source>
</evidence>
<dbReference type="AlphaFoldDB" id="A0AAW0FCA9"/>
<feature type="chain" id="PRO_5043653936" evidence="4">
    <location>
        <begin position="25"/>
        <end position="563"/>
    </location>
</feature>
<feature type="transmembrane region" description="Helical" evidence="3">
    <location>
        <begin position="482"/>
        <end position="502"/>
    </location>
</feature>
<keyword evidence="6" id="KW-1185">Reference proteome</keyword>
<proteinExistence type="predicted"/>
<feature type="transmembrane region" description="Helical" evidence="3">
    <location>
        <begin position="452"/>
        <end position="470"/>
    </location>
</feature>
<accession>A0AAW0FCA9</accession>
<organism evidence="5 6">
    <name type="scientific">Novymonas esmeraldas</name>
    <dbReference type="NCBI Taxonomy" id="1808958"/>
    <lineage>
        <taxon>Eukaryota</taxon>
        <taxon>Discoba</taxon>
        <taxon>Euglenozoa</taxon>
        <taxon>Kinetoplastea</taxon>
        <taxon>Metakinetoplastina</taxon>
        <taxon>Trypanosomatida</taxon>
        <taxon>Trypanosomatidae</taxon>
        <taxon>Novymonas</taxon>
    </lineage>
</organism>
<feature type="transmembrane region" description="Helical" evidence="3">
    <location>
        <begin position="419"/>
        <end position="440"/>
    </location>
</feature>
<evidence type="ECO:0000256" key="3">
    <source>
        <dbReference type="SAM" id="Phobius"/>
    </source>
</evidence>
<keyword evidence="3" id="KW-1133">Transmembrane helix</keyword>
<keyword evidence="4" id="KW-0732">Signal</keyword>
<reference evidence="5 6" key="1">
    <citation type="journal article" date="2021" name="MBio">
        <title>A New Model Trypanosomatid, Novymonas esmeraldas: Genomic Perception of Its 'Candidatus Pandoraea novymonadis' Endosymbiont.</title>
        <authorList>
            <person name="Zakharova A."/>
            <person name="Saura A."/>
            <person name="Butenko A."/>
            <person name="Podesvova L."/>
            <person name="Warmusova S."/>
            <person name="Kostygov A.Y."/>
            <person name="Nenarokova A."/>
            <person name="Lukes J."/>
            <person name="Opperdoes F.R."/>
            <person name="Yurchenko V."/>
        </authorList>
    </citation>
    <scope>NUCLEOTIDE SEQUENCE [LARGE SCALE GENOMIC DNA]</scope>
    <source>
        <strain evidence="5 6">E262AT.01</strain>
    </source>
</reference>
<dbReference type="EMBL" id="JAECZO010000027">
    <property type="protein sequence ID" value="KAK7202256.1"/>
    <property type="molecule type" value="Genomic_DNA"/>
</dbReference>
<evidence type="ECO:0000256" key="1">
    <source>
        <dbReference type="SAM" id="Coils"/>
    </source>
</evidence>
<comment type="caution">
    <text evidence="5">The sequence shown here is derived from an EMBL/GenBank/DDBJ whole genome shotgun (WGS) entry which is preliminary data.</text>
</comment>
<keyword evidence="3" id="KW-0472">Membrane</keyword>